<dbReference type="Pfam" id="PF00733">
    <property type="entry name" value="Asn_synthase"/>
    <property type="match status" value="1"/>
</dbReference>
<dbReference type="AlphaFoldDB" id="A0A0F9GEW0"/>
<dbReference type="InterPro" id="IPR017932">
    <property type="entry name" value="GATase_2_dom"/>
</dbReference>
<sequence length="407" mass="47394">MCGICGFNFEDRMLIKKMSDLIFHRGPDNEGFFIDNEISLGMRRLAIIDLKKGDQPQHNEEEDIWVVFNGEIYNFAILRRELEFKGHIFYTNSDTEVIIHAYEEWGEKFLKKLRGQFAFCIYDSKKRNIFLARDALGLKPLYYYFDGEKFIFSSEIKCILAHKIKKEINRKAFGSYISLGYTFSNLTLFKNIYKVPPSSYLIFNLNNSNLRIKKFWNLDFNIDKTKTEAILSTELRNLLEESVKIRLMSEVPLGVFLSGGLDSSSIVALMNKFSDNQIQTFSIRFEEGAPVDETSYANLVSDYYNTNHTELLIKSSVYEILPKLVWHFDDLIADPAIIPVYFMAKLAREKITVALTGDGADEIFAGYSEKYWLYGKRAYEFIPQKFYSLIPKIYNFVPSYKFQTLLS</sequence>
<dbReference type="GO" id="GO:0006529">
    <property type="term" value="P:asparagine biosynthetic process"/>
    <property type="evidence" value="ECO:0007669"/>
    <property type="project" value="InterPro"/>
</dbReference>
<feature type="non-terminal residue" evidence="6">
    <location>
        <position position="407"/>
    </location>
</feature>
<dbReference type="InterPro" id="IPR001962">
    <property type="entry name" value="Asn_synthase"/>
</dbReference>
<keyword evidence="2" id="KW-0547">Nucleotide-binding</keyword>
<proteinExistence type="inferred from homology"/>
<keyword evidence="4" id="KW-0315">Glutamine amidotransferase</keyword>
<comment type="similarity">
    <text evidence="1">Belongs to the asparagine synthetase family.</text>
</comment>
<gene>
    <name evidence="6" type="ORF">LCGC14_1918240</name>
</gene>
<dbReference type="InterPro" id="IPR014729">
    <property type="entry name" value="Rossmann-like_a/b/a_fold"/>
</dbReference>
<dbReference type="SUPFAM" id="SSF56235">
    <property type="entry name" value="N-terminal nucleophile aminohydrolases (Ntn hydrolases)"/>
    <property type="match status" value="1"/>
</dbReference>
<dbReference type="EMBL" id="LAZR01020386">
    <property type="protein sequence ID" value="KKL89086.1"/>
    <property type="molecule type" value="Genomic_DNA"/>
</dbReference>
<organism evidence="6">
    <name type="scientific">marine sediment metagenome</name>
    <dbReference type="NCBI Taxonomy" id="412755"/>
    <lineage>
        <taxon>unclassified sequences</taxon>
        <taxon>metagenomes</taxon>
        <taxon>ecological metagenomes</taxon>
    </lineage>
</organism>
<feature type="domain" description="Glutamine amidotransferase type-2" evidence="5">
    <location>
        <begin position="2"/>
        <end position="206"/>
    </location>
</feature>
<dbReference type="PANTHER" id="PTHR43284:SF1">
    <property type="entry name" value="ASPARAGINE SYNTHETASE"/>
    <property type="match status" value="1"/>
</dbReference>
<dbReference type="Gene3D" id="3.40.50.620">
    <property type="entry name" value="HUPs"/>
    <property type="match status" value="1"/>
</dbReference>
<evidence type="ECO:0000256" key="2">
    <source>
        <dbReference type="ARBA" id="ARBA00022741"/>
    </source>
</evidence>
<evidence type="ECO:0000259" key="5">
    <source>
        <dbReference type="PROSITE" id="PS51278"/>
    </source>
</evidence>
<dbReference type="Pfam" id="PF13537">
    <property type="entry name" value="GATase_7"/>
    <property type="match status" value="1"/>
</dbReference>
<dbReference type="SUPFAM" id="SSF52402">
    <property type="entry name" value="Adenine nucleotide alpha hydrolases-like"/>
    <property type="match status" value="1"/>
</dbReference>
<evidence type="ECO:0000313" key="6">
    <source>
        <dbReference type="EMBL" id="KKL89086.1"/>
    </source>
</evidence>
<protein>
    <recommendedName>
        <fullName evidence="5">Glutamine amidotransferase type-2 domain-containing protein</fullName>
    </recommendedName>
</protein>
<dbReference type="GO" id="GO:0005524">
    <property type="term" value="F:ATP binding"/>
    <property type="evidence" value="ECO:0007669"/>
    <property type="project" value="UniProtKB-KW"/>
</dbReference>
<dbReference type="InterPro" id="IPR029055">
    <property type="entry name" value="Ntn_hydrolases_N"/>
</dbReference>
<dbReference type="Gene3D" id="3.60.20.10">
    <property type="entry name" value="Glutamine Phosphoribosylpyrophosphate, subunit 1, domain 1"/>
    <property type="match status" value="1"/>
</dbReference>
<dbReference type="NCBIfam" id="TIGR01536">
    <property type="entry name" value="asn_synth_AEB"/>
    <property type="match status" value="1"/>
</dbReference>
<accession>A0A0F9GEW0</accession>
<evidence type="ECO:0000256" key="3">
    <source>
        <dbReference type="ARBA" id="ARBA00022840"/>
    </source>
</evidence>
<dbReference type="CDD" id="cd01991">
    <property type="entry name" value="Asn_synthase_B_C"/>
    <property type="match status" value="1"/>
</dbReference>
<dbReference type="InterPro" id="IPR006426">
    <property type="entry name" value="Asn_synth_AEB"/>
</dbReference>
<dbReference type="InterPro" id="IPR033738">
    <property type="entry name" value="AsnB_N"/>
</dbReference>
<comment type="caution">
    <text evidence="6">The sequence shown here is derived from an EMBL/GenBank/DDBJ whole genome shotgun (WGS) entry which is preliminary data.</text>
</comment>
<keyword evidence="3" id="KW-0067">ATP-binding</keyword>
<evidence type="ECO:0000256" key="4">
    <source>
        <dbReference type="ARBA" id="ARBA00022962"/>
    </source>
</evidence>
<evidence type="ECO:0000256" key="1">
    <source>
        <dbReference type="ARBA" id="ARBA00005752"/>
    </source>
</evidence>
<reference evidence="6" key="1">
    <citation type="journal article" date="2015" name="Nature">
        <title>Complex archaea that bridge the gap between prokaryotes and eukaryotes.</title>
        <authorList>
            <person name="Spang A."/>
            <person name="Saw J.H."/>
            <person name="Jorgensen S.L."/>
            <person name="Zaremba-Niedzwiedzka K."/>
            <person name="Martijn J."/>
            <person name="Lind A.E."/>
            <person name="van Eijk R."/>
            <person name="Schleper C."/>
            <person name="Guy L."/>
            <person name="Ettema T.J."/>
        </authorList>
    </citation>
    <scope>NUCLEOTIDE SEQUENCE</scope>
</reference>
<dbReference type="GO" id="GO:0004066">
    <property type="term" value="F:asparagine synthase (glutamine-hydrolyzing) activity"/>
    <property type="evidence" value="ECO:0007669"/>
    <property type="project" value="InterPro"/>
</dbReference>
<dbReference type="InterPro" id="IPR051786">
    <property type="entry name" value="ASN_synthetase/amidase"/>
</dbReference>
<dbReference type="CDD" id="cd00712">
    <property type="entry name" value="AsnB"/>
    <property type="match status" value="1"/>
</dbReference>
<dbReference type="PROSITE" id="PS51278">
    <property type="entry name" value="GATASE_TYPE_2"/>
    <property type="match status" value="1"/>
</dbReference>
<dbReference type="GO" id="GO:0005829">
    <property type="term" value="C:cytosol"/>
    <property type="evidence" value="ECO:0007669"/>
    <property type="project" value="TreeGrafter"/>
</dbReference>
<name>A0A0F9GEW0_9ZZZZ</name>
<dbReference type="PANTHER" id="PTHR43284">
    <property type="entry name" value="ASPARAGINE SYNTHETASE (GLUTAMINE-HYDROLYZING)"/>
    <property type="match status" value="1"/>
</dbReference>